<reference evidence="2" key="1">
    <citation type="submission" date="2019-06" db="EMBL/GenBank/DDBJ databases">
        <title>Draft genome sequence of the griseofulvin-producing fungus Xylaria cubensis strain G536.</title>
        <authorList>
            <person name="Mead M.E."/>
            <person name="Raja H.A."/>
            <person name="Steenwyk J.L."/>
            <person name="Knowles S.L."/>
            <person name="Oberlies N.H."/>
            <person name="Rokas A."/>
        </authorList>
    </citation>
    <scope>NUCLEOTIDE SEQUENCE [LARGE SCALE GENOMIC DNA]</scope>
    <source>
        <strain evidence="2">G536</strain>
    </source>
</reference>
<comment type="caution">
    <text evidence="1">The sequence shown here is derived from an EMBL/GenBank/DDBJ whole genome shotgun (WGS) entry which is preliminary data.</text>
</comment>
<dbReference type="AlphaFoldDB" id="A0A553HNC4"/>
<keyword evidence="2" id="KW-1185">Reference proteome</keyword>
<organism evidence="1 2">
    <name type="scientific">Xylaria flabelliformis</name>
    <dbReference type="NCBI Taxonomy" id="2512241"/>
    <lineage>
        <taxon>Eukaryota</taxon>
        <taxon>Fungi</taxon>
        <taxon>Dikarya</taxon>
        <taxon>Ascomycota</taxon>
        <taxon>Pezizomycotina</taxon>
        <taxon>Sordariomycetes</taxon>
        <taxon>Xylariomycetidae</taxon>
        <taxon>Xylariales</taxon>
        <taxon>Xylariaceae</taxon>
        <taxon>Xylaria</taxon>
    </lineage>
</organism>
<dbReference type="Proteomes" id="UP000319160">
    <property type="component" value="Unassembled WGS sequence"/>
</dbReference>
<sequence length="96" mass="10832">MRLSIVTAAGSPQLCVDHQPAMSAQEEMVGRYLLHDMALVTQTRASSSHLRIRLREQAGHISMSYLRDITVDQLTGDEDPYNNIQQVRLIDVHFLA</sequence>
<protein>
    <submittedName>
        <fullName evidence="1">Uncharacterized protein</fullName>
    </submittedName>
</protein>
<evidence type="ECO:0000313" key="1">
    <source>
        <dbReference type="EMBL" id="TRX89427.1"/>
    </source>
</evidence>
<gene>
    <name evidence="1" type="ORF">FHL15_009725</name>
</gene>
<proteinExistence type="predicted"/>
<name>A0A553HNC4_9PEZI</name>
<accession>A0A553HNC4</accession>
<evidence type="ECO:0000313" key="2">
    <source>
        <dbReference type="Proteomes" id="UP000319160"/>
    </source>
</evidence>
<dbReference type="EMBL" id="VFLP01000068">
    <property type="protein sequence ID" value="TRX89427.1"/>
    <property type="molecule type" value="Genomic_DNA"/>
</dbReference>